<dbReference type="InterPro" id="IPR050266">
    <property type="entry name" value="AB_hydrolase_sf"/>
</dbReference>
<evidence type="ECO:0000313" key="3">
    <source>
        <dbReference type="EMBL" id="TQL90840.1"/>
    </source>
</evidence>
<sequence>MSEETLRMVSTAHGPMAVRRQGAGDPVVLLHPLALSGELWRPLADALSDEFDVLSLDLRGHGASGWDGRAFSIEDMALDVAEILDALELPSVGMLGMSMGGSVAVTFAGLFPERVGSLVLADTTAWYGDDAVTAWAERARRAAEVPRAEQLPFQVDRWFSPAFSDQDPEEVDRVTKIFMRTDSAAHAAASTAMGRLDSRRLLPAVRAATLVIVGEDDYATPPGMARELAGGIAGATLLTLPGLRHMALVERPELADVVRRVFAGKPVTEGTRA</sequence>
<gene>
    <name evidence="3" type="ORF">FB559_8154</name>
</gene>
<dbReference type="EMBL" id="VFOZ01000002">
    <property type="protein sequence ID" value="TQL90840.1"/>
    <property type="molecule type" value="Genomic_DNA"/>
</dbReference>
<evidence type="ECO:0000313" key="4">
    <source>
        <dbReference type="Proteomes" id="UP000316096"/>
    </source>
</evidence>
<dbReference type="PANTHER" id="PTHR43798">
    <property type="entry name" value="MONOACYLGLYCEROL LIPASE"/>
    <property type="match status" value="1"/>
</dbReference>
<dbReference type="GO" id="GO:0016787">
    <property type="term" value="F:hydrolase activity"/>
    <property type="evidence" value="ECO:0007669"/>
    <property type="project" value="UniProtKB-KW"/>
</dbReference>
<dbReference type="Proteomes" id="UP000316096">
    <property type="component" value="Unassembled WGS sequence"/>
</dbReference>
<dbReference type="SUPFAM" id="SSF53474">
    <property type="entry name" value="alpha/beta-Hydrolases"/>
    <property type="match status" value="1"/>
</dbReference>
<dbReference type="GO" id="GO:0016020">
    <property type="term" value="C:membrane"/>
    <property type="evidence" value="ECO:0007669"/>
    <property type="project" value="TreeGrafter"/>
</dbReference>
<protein>
    <submittedName>
        <fullName evidence="3">3-oxoadipate enol-lactonase</fullName>
    </submittedName>
</protein>
<dbReference type="InterPro" id="IPR029058">
    <property type="entry name" value="AB_hydrolase_fold"/>
</dbReference>
<comment type="caution">
    <text evidence="3">The sequence shown here is derived from an EMBL/GenBank/DDBJ whole genome shotgun (WGS) entry which is preliminary data.</text>
</comment>
<dbReference type="PANTHER" id="PTHR43798:SF31">
    <property type="entry name" value="AB HYDROLASE SUPERFAMILY PROTEIN YCLE"/>
    <property type="match status" value="1"/>
</dbReference>
<keyword evidence="4" id="KW-1185">Reference proteome</keyword>
<reference evidence="3 4" key="1">
    <citation type="submission" date="2019-06" db="EMBL/GenBank/DDBJ databases">
        <title>Sequencing the genomes of 1000 actinobacteria strains.</title>
        <authorList>
            <person name="Klenk H.-P."/>
        </authorList>
    </citation>
    <scope>NUCLEOTIDE SEQUENCE [LARGE SCALE GENOMIC DNA]</scope>
    <source>
        <strain evidence="3 4">DSM 102200</strain>
    </source>
</reference>
<feature type="domain" description="AB hydrolase-1" evidence="2">
    <location>
        <begin position="26"/>
        <end position="252"/>
    </location>
</feature>
<dbReference type="InterPro" id="IPR000073">
    <property type="entry name" value="AB_hydrolase_1"/>
</dbReference>
<dbReference type="Gene3D" id="3.40.50.1820">
    <property type="entry name" value="alpha/beta hydrolase"/>
    <property type="match status" value="1"/>
</dbReference>
<dbReference type="Pfam" id="PF00561">
    <property type="entry name" value="Abhydrolase_1"/>
    <property type="match status" value="1"/>
</dbReference>
<name>A0A543C187_9ACTN</name>
<evidence type="ECO:0000256" key="1">
    <source>
        <dbReference type="ARBA" id="ARBA00022801"/>
    </source>
</evidence>
<accession>A0A543C187</accession>
<dbReference type="RefSeq" id="WP_221640676.1">
    <property type="nucleotide sequence ID" value="NZ_VFOZ01000002.1"/>
</dbReference>
<proteinExistence type="predicted"/>
<dbReference type="PRINTS" id="PR00111">
    <property type="entry name" value="ABHYDROLASE"/>
</dbReference>
<evidence type="ECO:0000259" key="2">
    <source>
        <dbReference type="Pfam" id="PF00561"/>
    </source>
</evidence>
<keyword evidence="1" id="KW-0378">Hydrolase</keyword>
<dbReference type="AlphaFoldDB" id="A0A543C187"/>
<organism evidence="3 4">
    <name type="scientific">Actinoallomurus bryophytorum</name>
    <dbReference type="NCBI Taxonomy" id="1490222"/>
    <lineage>
        <taxon>Bacteria</taxon>
        <taxon>Bacillati</taxon>
        <taxon>Actinomycetota</taxon>
        <taxon>Actinomycetes</taxon>
        <taxon>Streptosporangiales</taxon>
        <taxon>Thermomonosporaceae</taxon>
        <taxon>Actinoallomurus</taxon>
    </lineage>
</organism>